<dbReference type="STRING" id="231916.A0A409VSX6"/>
<dbReference type="InParanoid" id="A0A409VSX6"/>
<evidence type="ECO:0000256" key="1">
    <source>
        <dbReference type="PROSITE-ProRule" id="PRU00235"/>
    </source>
</evidence>
<feature type="compositionally biased region" description="Acidic residues" evidence="2">
    <location>
        <begin position="449"/>
        <end position="459"/>
    </location>
</feature>
<feature type="repeat" description="RCC1" evidence="1">
    <location>
        <begin position="838"/>
        <end position="891"/>
    </location>
</feature>
<dbReference type="Proteomes" id="UP000284706">
    <property type="component" value="Unassembled WGS sequence"/>
</dbReference>
<dbReference type="Gene3D" id="2.130.10.30">
    <property type="entry name" value="Regulator of chromosome condensation 1/beta-lactamase-inhibitor protein II"/>
    <property type="match status" value="2"/>
</dbReference>
<dbReference type="PROSITE" id="PS50012">
    <property type="entry name" value="RCC1_3"/>
    <property type="match status" value="3"/>
</dbReference>
<name>A0A409VSX6_9AGAR</name>
<accession>A0A409VSX6</accession>
<feature type="compositionally biased region" description="Low complexity" evidence="2">
    <location>
        <begin position="433"/>
        <end position="443"/>
    </location>
</feature>
<dbReference type="GO" id="GO:0005737">
    <property type="term" value="C:cytoplasm"/>
    <property type="evidence" value="ECO:0007669"/>
    <property type="project" value="TreeGrafter"/>
</dbReference>
<dbReference type="EMBL" id="NHYE01005574">
    <property type="protein sequence ID" value="PPQ69371.1"/>
    <property type="molecule type" value="Genomic_DNA"/>
</dbReference>
<dbReference type="InterPro" id="IPR009091">
    <property type="entry name" value="RCC1/BLIP-II"/>
</dbReference>
<feature type="repeat" description="RCC1" evidence="1">
    <location>
        <begin position="540"/>
        <end position="600"/>
    </location>
</feature>
<feature type="region of interest" description="Disordered" evidence="2">
    <location>
        <begin position="433"/>
        <end position="494"/>
    </location>
</feature>
<feature type="compositionally biased region" description="Basic and acidic residues" evidence="2">
    <location>
        <begin position="195"/>
        <end position="204"/>
    </location>
</feature>
<dbReference type="GO" id="GO:0005085">
    <property type="term" value="F:guanyl-nucleotide exchange factor activity"/>
    <property type="evidence" value="ECO:0007669"/>
    <property type="project" value="TreeGrafter"/>
</dbReference>
<organism evidence="3 4">
    <name type="scientific">Gymnopilus dilepis</name>
    <dbReference type="NCBI Taxonomy" id="231916"/>
    <lineage>
        <taxon>Eukaryota</taxon>
        <taxon>Fungi</taxon>
        <taxon>Dikarya</taxon>
        <taxon>Basidiomycota</taxon>
        <taxon>Agaricomycotina</taxon>
        <taxon>Agaricomycetes</taxon>
        <taxon>Agaricomycetidae</taxon>
        <taxon>Agaricales</taxon>
        <taxon>Agaricineae</taxon>
        <taxon>Hymenogastraceae</taxon>
        <taxon>Gymnopilus</taxon>
    </lineage>
</organism>
<keyword evidence="4" id="KW-1185">Reference proteome</keyword>
<reference evidence="3 4" key="1">
    <citation type="journal article" date="2018" name="Evol. Lett.">
        <title>Horizontal gene cluster transfer increased hallucinogenic mushroom diversity.</title>
        <authorList>
            <person name="Reynolds H.T."/>
            <person name="Vijayakumar V."/>
            <person name="Gluck-Thaler E."/>
            <person name="Korotkin H.B."/>
            <person name="Matheny P.B."/>
            <person name="Slot J.C."/>
        </authorList>
    </citation>
    <scope>NUCLEOTIDE SEQUENCE [LARGE SCALE GENOMIC DNA]</scope>
    <source>
        <strain evidence="3 4">SRW20</strain>
    </source>
</reference>
<proteinExistence type="predicted"/>
<comment type="caution">
    <text evidence="3">The sequence shown here is derived from an EMBL/GenBank/DDBJ whole genome shotgun (WGS) entry which is preliminary data.</text>
</comment>
<feature type="region of interest" description="Disordered" evidence="2">
    <location>
        <begin position="266"/>
        <end position="397"/>
    </location>
</feature>
<dbReference type="PANTHER" id="PTHR45982">
    <property type="entry name" value="REGULATOR OF CHROMOSOME CONDENSATION"/>
    <property type="match status" value="1"/>
</dbReference>
<dbReference type="AlphaFoldDB" id="A0A409VSX6"/>
<dbReference type="InterPro" id="IPR000408">
    <property type="entry name" value="Reg_chr_condens"/>
</dbReference>
<dbReference type="OrthoDB" id="5370059at2759"/>
<sequence>MAVLAETPYRFDARKIANWTANQEKSISTEYPFSVQAEPLEQYVARTYLQFLWLPESIMPLHLLVPSLRRIKVPSTSSDATVHPMHAFLEPLLLTTRLASNKYHVELPQILANGGGAGEMEETMMWYALTHEKGVERPAEALEDAEGPWVNEEWRQKYMERMERREVQIQILLYCYKLSLPGPPPPAKKKRKRSLRDESPPRTEDFLEGFMDKLAMWQLLGSLDRSNSNTGDRHWTQAFAEDLVEREFKSILPEVCAALRAKVWPSSPFSDEEDDSPEQPVPAQTRTFSKAPSSSRLPSPTLSTSSRMSSKSKITTTTSTSRTLSRSRSRSLSISLAQEREEREKASNAASKKRILNKEVSMSRVFKPKPKLQQAEARSVKTEAPAPPPKSKGPDLGVTLVEETPVKPRPPAPAPMKTISFGRPNFTLAPPAAGGNASNGLLPMTKQSEEDEDAEEEWMMDSSPDITYLNPMKGSGTSSASGAESAGVDSDVVEDSDDELALTATPKFDQMPSVAVLKLRFRSDAIWFKRFRTFTLSSMLVLLSSGSNAQGQLGNGTLEDSHSFQICSFDGHPPKSLPHGTKSIAGFAAGANHTLILLETEDGRNALWGVGDGRKGQLGSRYQGDTQGGSSSALFRRIELSLEAKGLSGYSYKFIAATWETSYAVLSCPGKSDVVISFGSDDFGDLGIGGLKGKKKAQDFHVVSFEHIFPSADISVLSISSGQRHIIARIQSGSSLVLAGWGASRHGQLGLPAGTPFVSIPRLVTTDSGPDHRAPTACALGIQHSVIQYNSDCLTGLGSDRKAQLQVVTALKTSASQILHVGCTWNGTHVVTHGEEGWKIHSSGSNSDSQLGWRAESDPKAGIVHFPFNLAATTSVTIACGSEHVLALIRPSSGSHQGGSQVWGWGWNEHGNLGLGHTEDVPAPVRLWPMGADVVDIHGIWAGSGTSWIAAEVSGPP</sequence>
<feature type="region of interest" description="Disordered" evidence="2">
    <location>
        <begin position="183"/>
        <end position="204"/>
    </location>
</feature>
<protein>
    <submittedName>
        <fullName evidence="3">Uncharacterized protein</fullName>
    </submittedName>
</protein>
<feature type="compositionally biased region" description="Low complexity" evidence="2">
    <location>
        <begin position="293"/>
        <end position="336"/>
    </location>
</feature>
<dbReference type="SUPFAM" id="SSF50985">
    <property type="entry name" value="RCC1/BLIP-II"/>
    <property type="match status" value="1"/>
</dbReference>
<gene>
    <name evidence="3" type="ORF">CVT26_002526</name>
</gene>
<evidence type="ECO:0000256" key="2">
    <source>
        <dbReference type="SAM" id="MobiDB-lite"/>
    </source>
</evidence>
<evidence type="ECO:0000313" key="4">
    <source>
        <dbReference type="Proteomes" id="UP000284706"/>
    </source>
</evidence>
<dbReference type="InterPro" id="IPR051553">
    <property type="entry name" value="Ran_GTPase-activating"/>
</dbReference>
<feature type="compositionally biased region" description="Low complexity" evidence="2">
    <location>
        <begin position="474"/>
        <end position="490"/>
    </location>
</feature>
<feature type="repeat" description="RCC1" evidence="1">
    <location>
        <begin position="900"/>
        <end position="953"/>
    </location>
</feature>
<evidence type="ECO:0000313" key="3">
    <source>
        <dbReference type="EMBL" id="PPQ69371.1"/>
    </source>
</evidence>
<dbReference type="PANTHER" id="PTHR45982:SF5">
    <property type="entry name" value="RCC DOMAIN-CONTAINING PROTEIN ATS1"/>
    <property type="match status" value="1"/>
</dbReference>
<feature type="compositionally biased region" description="Polar residues" evidence="2">
    <location>
        <begin position="282"/>
        <end position="292"/>
    </location>
</feature>
<dbReference type="Pfam" id="PF00415">
    <property type="entry name" value="RCC1"/>
    <property type="match status" value="1"/>
</dbReference>